<dbReference type="CDD" id="cd01425">
    <property type="entry name" value="RPS2"/>
    <property type="match status" value="1"/>
</dbReference>
<dbReference type="PANTHER" id="PTHR12534:SF0">
    <property type="entry name" value="SMALL RIBOSOMAL SUBUNIT PROTEIN US2M"/>
    <property type="match status" value="1"/>
</dbReference>
<evidence type="ECO:0000256" key="2">
    <source>
        <dbReference type="ARBA" id="ARBA00022980"/>
    </source>
</evidence>
<comment type="similarity">
    <text evidence="1 5">Belongs to the universal ribosomal protein uS2 family.</text>
</comment>
<evidence type="ECO:0000313" key="6">
    <source>
        <dbReference type="EMBL" id="OGJ03489.1"/>
    </source>
</evidence>
<dbReference type="PANTHER" id="PTHR12534">
    <property type="entry name" value="30S RIBOSOMAL PROTEIN S2 PROKARYOTIC AND ORGANELLAR"/>
    <property type="match status" value="1"/>
</dbReference>
<dbReference type="AlphaFoldDB" id="A0A1F6YAW3"/>
<evidence type="ECO:0000256" key="4">
    <source>
        <dbReference type="ARBA" id="ARBA00035256"/>
    </source>
</evidence>
<dbReference type="InterPro" id="IPR005706">
    <property type="entry name" value="Ribosomal_uS2_bac/mit/plastid"/>
</dbReference>
<dbReference type="NCBIfam" id="TIGR01011">
    <property type="entry name" value="rpsB_bact"/>
    <property type="match status" value="1"/>
</dbReference>
<comment type="caution">
    <text evidence="6">The sequence shown here is derived from an EMBL/GenBank/DDBJ whole genome shotgun (WGS) entry which is preliminary data.</text>
</comment>
<dbReference type="InterPro" id="IPR001865">
    <property type="entry name" value="Ribosomal_uS2"/>
</dbReference>
<dbReference type="InterPro" id="IPR023591">
    <property type="entry name" value="Ribosomal_uS2_flav_dom_sf"/>
</dbReference>
<accession>A0A1F6YAW3</accession>
<name>A0A1F6YAW3_9BACT</name>
<keyword evidence="3 5" id="KW-0687">Ribonucleoprotein</keyword>
<dbReference type="SUPFAM" id="SSF52313">
    <property type="entry name" value="Ribosomal protein S2"/>
    <property type="match status" value="1"/>
</dbReference>
<protein>
    <recommendedName>
        <fullName evidence="4 5">Small ribosomal subunit protein uS2</fullName>
    </recommendedName>
</protein>
<dbReference type="STRING" id="1801797.A3G06_02770"/>
<dbReference type="Pfam" id="PF00318">
    <property type="entry name" value="Ribosomal_S2"/>
    <property type="match status" value="1"/>
</dbReference>
<evidence type="ECO:0000313" key="7">
    <source>
        <dbReference type="Proteomes" id="UP000176192"/>
    </source>
</evidence>
<gene>
    <name evidence="5" type="primary">rpsB</name>
    <name evidence="6" type="ORF">A3G06_02770</name>
</gene>
<organism evidence="6 7">
    <name type="scientific">Candidatus Nomurabacteria bacterium RIFCSPLOWO2_12_FULL_46_14</name>
    <dbReference type="NCBI Taxonomy" id="1801797"/>
    <lineage>
        <taxon>Bacteria</taxon>
        <taxon>Candidatus Nomuraibacteriota</taxon>
    </lineage>
</organism>
<dbReference type="GO" id="GO:0003735">
    <property type="term" value="F:structural constituent of ribosome"/>
    <property type="evidence" value="ECO:0007669"/>
    <property type="project" value="InterPro"/>
</dbReference>
<dbReference type="HAMAP" id="MF_00291_B">
    <property type="entry name" value="Ribosomal_uS2_B"/>
    <property type="match status" value="1"/>
</dbReference>
<evidence type="ECO:0000256" key="1">
    <source>
        <dbReference type="ARBA" id="ARBA00006242"/>
    </source>
</evidence>
<dbReference type="Gene3D" id="3.40.50.10490">
    <property type="entry name" value="Glucose-6-phosphate isomerase like protein, domain 1"/>
    <property type="match status" value="1"/>
</dbReference>
<evidence type="ECO:0000256" key="5">
    <source>
        <dbReference type="HAMAP-Rule" id="MF_00291"/>
    </source>
</evidence>
<evidence type="ECO:0000256" key="3">
    <source>
        <dbReference type="ARBA" id="ARBA00023274"/>
    </source>
</evidence>
<reference evidence="6 7" key="1">
    <citation type="journal article" date="2016" name="Nat. Commun.">
        <title>Thousands of microbial genomes shed light on interconnected biogeochemical processes in an aquifer system.</title>
        <authorList>
            <person name="Anantharaman K."/>
            <person name="Brown C.T."/>
            <person name="Hug L.A."/>
            <person name="Sharon I."/>
            <person name="Castelle C.J."/>
            <person name="Probst A.J."/>
            <person name="Thomas B.C."/>
            <person name="Singh A."/>
            <person name="Wilkins M.J."/>
            <person name="Karaoz U."/>
            <person name="Brodie E.L."/>
            <person name="Williams K.H."/>
            <person name="Hubbard S.S."/>
            <person name="Banfield J.F."/>
        </authorList>
    </citation>
    <scope>NUCLEOTIDE SEQUENCE [LARGE SCALE GENOMIC DNA]</scope>
</reference>
<dbReference type="GO" id="GO:0006412">
    <property type="term" value="P:translation"/>
    <property type="evidence" value="ECO:0007669"/>
    <property type="project" value="UniProtKB-UniRule"/>
</dbReference>
<keyword evidence="2 5" id="KW-0689">Ribosomal protein</keyword>
<dbReference type="GO" id="GO:0022627">
    <property type="term" value="C:cytosolic small ribosomal subunit"/>
    <property type="evidence" value="ECO:0007669"/>
    <property type="project" value="TreeGrafter"/>
</dbReference>
<dbReference type="EMBL" id="MFVV01000018">
    <property type="protein sequence ID" value="OGJ03489.1"/>
    <property type="molecule type" value="Genomic_DNA"/>
</dbReference>
<dbReference type="PRINTS" id="PR00395">
    <property type="entry name" value="RIBOSOMALS2"/>
</dbReference>
<proteinExistence type="inferred from homology"/>
<dbReference type="Gene3D" id="1.10.287.610">
    <property type="entry name" value="Helix hairpin bin"/>
    <property type="match status" value="1"/>
</dbReference>
<sequence>MQKTDAKTADGGIVEKMFVAGAHYGYGRSRRHPSASPYIFTTKNKTDIIDLEKTSLMLERAAEFAKTLGARGKVVLFVGTKPPAKSAIKTLAESLNMPFVIERWIGGTLSNFSEIKKRIAELQAYRQDSKEGNLEKYTKKERLMLAKKMEKLSKYYSGLTELKKAPDALFIIDPKEEYIAATEGRKQGIPIIGLLNSDSDISSIDYPILGNDAAIPSIAFFAATVVQAYREGQSAAPIAAKVPA</sequence>
<dbReference type="Proteomes" id="UP000176192">
    <property type="component" value="Unassembled WGS sequence"/>
</dbReference>